<evidence type="ECO:0000259" key="1">
    <source>
        <dbReference type="PROSITE" id="PS50995"/>
    </source>
</evidence>
<dbReference type="InterPro" id="IPR000835">
    <property type="entry name" value="HTH_MarR-typ"/>
</dbReference>
<organism evidence="2 3">
    <name type="scientific">Limobrevibacterium gyesilva</name>
    <dbReference type="NCBI Taxonomy" id="2991712"/>
    <lineage>
        <taxon>Bacteria</taxon>
        <taxon>Pseudomonadati</taxon>
        <taxon>Pseudomonadota</taxon>
        <taxon>Alphaproteobacteria</taxon>
        <taxon>Acetobacterales</taxon>
        <taxon>Acetobacteraceae</taxon>
        <taxon>Limobrevibacterium</taxon>
    </lineage>
</organism>
<reference evidence="2" key="2">
    <citation type="submission" date="2022-10" db="EMBL/GenBank/DDBJ databases">
        <authorList>
            <person name="Trinh H.N."/>
        </authorList>
    </citation>
    <scope>NUCLEOTIDE SEQUENCE</scope>
    <source>
        <strain evidence="2">RN2-1</strain>
    </source>
</reference>
<feature type="domain" description="HTH marR-type" evidence="1">
    <location>
        <begin position="19"/>
        <end position="151"/>
    </location>
</feature>
<dbReference type="InterPro" id="IPR039422">
    <property type="entry name" value="MarR/SlyA-like"/>
</dbReference>
<dbReference type="GO" id="GO:0006950">
    <property type="term" value="P:response to stress"/>
    <property type="evidence" value="ECO:0007669"/>
    <property type="project" value="TreeGrafter"/>
</dbReference>
<dbReference type="InterPro" id="IPR036390">
    <property type="entry name" value="WH_DNA-bd_sf"/>
</dbReference>
<dbReference type="GO" id="GO:0003700">
    <property type="term" value="F:DNA-binding transcription factor activity"/>
    <property type="evidence" value="ECO:0007669"/>
    <property type="project" value="InterPro"/>
</dbReference>
<dbReference type="PROSITE" id="PS50995">
    <property type="entry name" value="HTH_MARR_2"/>
    <property type="match status" value="1"/>
</dbReference>
<evidence type="ECO:0000313" key="2">
    <source>
        <dbReference type="EMBL" id="MCW3476217.1"/>
    </source>
</evidence>
<comment type="caution">
    <text evidence="2">The sequence shown here is derived from an EMBL/GenBank/DDBJ whole genome shotgun (WGS) entry which is preliminary data.</text>
</comment>
<evidence type="ECO:0000313" key="3">
    <source>
        <dbReference type="Proteomes" id="UP001165679"/>
    </source>
</evidence>
<dbReference type="PANTHER" id="PTHR33164">
    <property type="entry name" value="TRANSCRIPTIONAL REGULATOR, MARR FAMILY"/>
    <property type="match status" value="1"/>
</dbReference>
<dbReference type="Pfam" id="PF12802">
    <property type="entry name" value="MarR_2"/>
    <property type="match status" value="1"/>
</dbReference>
<dbReference type="AlphaFoldDB" id="A0AA41YVM1"/>
<dbReference type="Proteomes" id="UP001165679">
    <property type="component" value="Unassembled WGS sequence"/>
</dbReference>
<keyword evidence="3" id="KW-1185">Reference proteome</keyword>
<accession>A0AA41YVM1</accession>
<name>A0AA41YVM1_9PROT</name>
<dbReference type="EMBL" id="JAPDNT010000016">
    <property type="protein sequence ID" value="MCW3476217.1"/>
    <property type="molecule type" value="Genomic_DNA"/>
</dbReference>
<dbReference type="SMART" id="SM00347">
    <property type="entry name" value="HTH_MARR"/>
    <property type="match status" value="1"/>
</dbReference>
<gene>
    <name evidence="2" type="ORF">OL599_16680</name>
</gene>
<proteinExistence type="predicted"/>
<protein>
    <submittedName>
        <fullName evidence="2">MarR family transcriptional regulator</fullName>
    </submittedName>
</protein>
<dbReference type="PANTHER" id="PTHR33164:SF89">
    <property type="entry name" value="MARR FAMILY REGULATORY PROTEIN"/>
    <property type="match status" value="1"/>
</dbReference>
<dbReference type="InterPro" id="IPR036388">
    <property type="entry name" value="WH-like_DNA-bd_sf"/>
</dbReference>
<dbReference type="SUPFAM" id="SSF46785">
    <property type="entry name" value="Winged helix' DNA-binding domain"/>
    <property type="match status" value="1"/>
</dbReference>
<dbReference type="Gene3D" id="1.10.10.10">
    <property type="entry name" value="Winged helix-like DNA-binding domain superfamily/Winged helix DNA-binding domain"/>
    <property type="match status" value="1"/>
</dbReference>
<reference evidence="2" key="1">
    <citation type="submission" date="2022-09" db="EMBL/GenBank/DDBJ databases">
        <title>Rhodovastum sp. nov. RN2-1 isolated from soil in Seongnam, South Korea.</title>
        <authorList>
            <person name="Le N.T."/>
        </authorList>
    </citation>
    <scope>NUCLEOTIDE SEQUENCE</scope>
    <source>
        <strain evidence="2">RN2-1</strain>
    </source>
</reference>
<sequence length="159" mass="17580">MDNDAPPALDAVVDLGPLPGLTGYALRRAQIAVFHDFHRTMEAEGIRTAQFSVLEVLKANPGLRQTQVSFALGIKTTNFVPLFDELERRGLAERRPIPGDRRAKGLFLTEAGRATLERLEKLVAEHEARFVARIGAAGKAQLLGLLHRLTDRTFDPDRS</sequence>
<dbReference type="PRINTS" id="PR00598">
    <property type="entry name" value="HTHMARR"/>
</dbReference>